<protein>
    <recommendedName>
        <fullName evidence="1">Peptidase M16 middle/third domain-containing protein</fullName>
    </recommendedName>
</protein>
<dbReference type="AlphaFoldDB" id="Q6MBK6"/>
<dbReference type="InterPro" id="IPR032632">
    <property type="entry name" value="Peptidase_M16_M"/>
</dbReference>
<proteinExistence type="predicted"/>
<gene>
    <name evidence="2" type="ORF">PC_RS06345</name>
</gene>
<dbReference type="Gene3D" id="3.30.830.10">
    <property type="entry name" value="Metalloenzyme, LuxS/M16 peptidase-like"/>
    <property type="match status" value="1"/>
</dbReference>
<dbReference type="HOGENOM" id="CLU_2155921_0_0_0"/>
<accession>Q6MBK6</accession>
<reference evidence="2 3" key="1">
    <citation type="journal article" date="2004" name="Science">
        <title>Illuminating the evolutionary history of chlamydiae.</title>
        <authorList>
            <person name="Horn M."/>
            <person name="Collingro A."/>
            <person name="Schmitz-Esser S."/>
            <person name="Beier C.L."/>
            <person name="Purkhold U."/>
            <person name="Fartmann B."/>
            <person name="Brandt P."/>
            <person name="Nyakatura G.J."/>
            <person name="Droege M."/>
            <person name="Frishman D."/>
            <person name="Rattei T."/>
            <person name="Mewes H."/>
            <person name="Wagner M."/>
        </authorList>
    </citation>
    <scope>NUCLEOTIDE SEQUENCE [LARGE SCALE GENOMIC DNA]</scope>
    <source>
        <strain evidence="2 3">UWE25</strain>
    </source>
</reference>
<dbReference type="Proteomes" id="UP000000529">
    <property type="component" value="Chromosome"/>
</dbReference>
<dbReference type="EMBL" id="BX908798">
    <property type="protein sequence ID" value="CAF24043.1"/>
    <property type="molecule type" value="Genomic_DNA"/>
</dbReference>
<keyword evidence="3" id="KW-1185">Reference proteome</keyword>
<feature type="domain" description="Peptidase M16 middle/third" evidence="1">
    <location>
        <begin position="2"/>
        <end position="111"/>
    </location>
</feature>
<dbReference type="KEGG" id="pcu:PC_RS06345"/>
<dbReference type="eggNOG" id="COG1025">
    <property type="taxonomic scope" value="Bacteria"/>
</dbReference>
<evidence type="ECO:0000259" key="1">
    <source>
        <dbReference type="Pfam" id="PF16187"/>
    </source>
</evidence>
<organism evidence="2 3">
    <name type="scientific">Protochlamydia amoebophila (strain UWE25)</name>
    <dbReference type="NCBI Taxonomy" id="264201"/>
    <lineage>
        <taxon>Bacteria</taxon>
        <taxon>Pseudomonadati</taxon>
        <taxon>Chlamydiota</taxon>
        <taxon>Chlamydiia</taxon>
        <taxon>Parachlamydiales</taxon>
        <taxon>Parachlamydiaceae</taxon>
        <taxon>Candidatus Protochlamydia</taxon>
    </lineage>
</organism>
<sequence length="111" mass="13037">MDYDIQKFSEKQLKSCDEEFSNLNLCLPDPNLFIPKQTAFTNLSKEENFPSLFIPQPSVLINDDNGKVYFYKDLYFRLPEIVWSFQIQSSLINKGNFTTLACTDLYIKYLK</sequence>
<name>Q6MBK6_PARUW</name>
<evidence type="ECO:0000313" key="2">
    <source>
        <dbReference type="EMBL" id="CAF24043.1"/>
    </source>
</evidence>
<evidence type="ECO:0000313" key="3">
    <source>
        <dbReference type="Proteomes" id="UP000000529"/>
    </source>
</evidence>
<dbReference type="STRING" id="264201.pc1319"/>
<dbReference type="Pfam" id="PF16187">
    <property type="entry name" value="Peptidase_M16_M"/>
    <property type="match status" value="1"/>
</dbReference>